<dbReference type="Gene3D" id="2.40.10.10">
    <property type="entry name" value="Trypsin-like serine proteases"/>
    <property type="match status" value="2"/>
</dbReference>
<dbReference type="PANTHER" id="PTHR38340">
    <property type="entry name" value="S-LAYER PROTEIN"/>
    <property type="match status" value="1"/>
</dbReference>
<dbReference type="Proteomes" id="UP000277424">
    <property type="component" value="Unassembled WGS sequence"/>
</dbReference>
<dbReference type="OrthoDB" id="7296523at2"/>
<name>A0A420WGS5_9PROT</name>
<comment type="caution">
    <text evidence="3">The sequence shown here is derived from an EMBL/GenBank/DDBJ whole genome shotgun (WGS) entry which is preliminary data.</text>
</comment>
<dbReference type="GO" id="GO:0005509">
    <property type="term" value="F:calcium ion binding"/>
    <property type="evidence" value="ECO:0007669"/>
    <property type="project" value="InterPro"/>
</dbReference>
<dbReference type="PANTHER" id="PTHR38340:SF1">
    <property type="entry name" value="S-LAYER PROTEIN"/>
    <property type="match status" value="1"/>
</dbReference>
<sequence length="380" mass="39182">MAYSIVPDTESAPWRTVVSVRAWFDTATGREEKTGSGVLVGRNDVLTASHIVYDARYGVADHIEIAPGSTPLTQPFGTYTAVSWSHEIVDPDDDNVLEIDEVTRDYAVLSFDTPLGDELGWMTLDPGFTAGTATVTGYPGIQSGRMTTETASAGLTEAAGVLSLTGFEVRPGHSGGPVWVEGANGPALVGLVSTIAWGFQIGGGQYDNILSLTAGNEHLLGAYGAIDVTGGALADTIAGTDHADTLSGGKGADTLTGGDGSDVLRGGKGHDSIVGGAGDDTLYSGLGRDTLEGGDGADVFVLRGYDPVFPGAELAPTLLDFAQGMDRLMVEGVTEPEIQAALALQSVEGEFLIFEVSGSMIRLAGVNALSGADFLFEVTS</sequence>
<dbReference type="InterPro" id="IPR001343">
    <property type="entry name" value="Hemolysn_Ca-bd"/>
</dbReference>
<dbReference type="InterPro" id="IPR009003">
    <property type="entry name" value="Peptidase_S1_PA"/>
</dbReference>
<dbReference type="AlphaFoldDB" id="A0A420WGS5"/>
<dbReference type="InterPro" id="IPR043504">
    <property type="entry name" value="Peptidase_S1_PA_chymotrypsin"/>
</dbReference>
<protein>
    <submittedName>
        <fullName evidence="3">Hemolysin type calcium-binding protein</fullName>
    </submittedName>
</protein>
<dbReference type="SUPFAM" id="SSF50494">
    <property type="entry name" value="Trypsin-like serine proteases"/>
    <property type="match status" value="1"/>
</dbReference>
<reference evidence="3 4" key="1">
    <citation type="submission" date="2018-10" db="EMBL/GenBank/DDBJ databases">
        <title>Comparative analysis of microorganisms from saline springs in Andes Mountain Range, Colombia.</title>
        <authorList>
            <person name="Rubin E."/>
        </authorList>
    </citation>
    <scope>NUCLEOTIDE SEQUENCE [LARGE SCALE GENOMIC DNA]</scope>
    <source>
        <strain evidence="3 4">USBA 36</strain>
    </source>
</reference>
<dbReference type="PRINTS" id="PR00313">
    <property type="entry name" value="CABNDNGRPT"/>
</dbReference>
<dbReference type="GO" id="GO:0005576">
    <property type="term" value="C:extracellular region"/>
    <property type="evidence" value="ECO:0007669"/>
    <property type="project" value="UniProtKB-SubCell"/>
</dbReference>
<gene>
    <name evidence="3" type="ORF">BCL74_2124</name>
</gene>
<accession>A0A420WGS5</accession>
<evidence type="ECO:0000256" key="2">
    <source>
        <dbReference type="ARBA" id="ARBA00022525"/>
    </source>
</evidence>
<dbReference type="SUPFAM" id="SSF51120">
    <property type="entry name" value="beta-Roll"/>
    <property type="match status" value="1"/>
</dbReference>
<keyword evidence="2" id="KW-0964">Secreted</keyword>
<dbReference type="PROSITE" id="PS00330">
    <property type="entry name" value="HEMOLYSIN_CALCIUM"/>
    <property type="match status" value="2"/>
</dbReference>
<organism evidence="3 4">
    <name type="scientific">Oceanibaculum indicum</name>
    <dbReference type="NCBI Taxonomy" id="526216"/>
    <lineage>
        <taxon>Bacteria</taxon>
        <taxon>Pseudomonadati</taxon>
        <taxon>Pseudomonadota</taxon>
        <taxon>Alphaproteobacteria</taxon>
        <taxon>Rhodospirillales</taxon>
        <taxon>Oceanibaculaceae</taxon>
        <taxon>Oceanibaculum</taxon>
    </lineage>
</organism>
<dbReference type="InterPro" id="IPR050557">
    <property type="entry name" value="RTX_toxin/Mannuronan_C5-epim"/>
</dbReference>
<evidence type="ECO:0000313" key="4">
    <source>
        <dbReference type="Proteomes" id="UP000277424"/>
    </source>
</evidence>
<proteinExistence type="predicted"/>
<dbReference type="Pfam" id="PF13365">
    <property type="entry name" value="Trypsin_2"/>
    <property type="match status" value="1"/>
</dbReference>
<comment type="subcellular location">
    <subcellularLocation>
        <location evidence="1">Secreted</location>
    </subcellularLocation>
</comment>
<dbReference type="InterPro" id="IPR011049">
    <property type="entry name" value="Serralysin-like_metalloprot_C"/>
</dbReference>
<dbReference type="InterPro" id="IPR018511">
    <property type="entry name" value="Hemolysin-typ_Ca-bd_CS"/>
</dbReference>
<evidence type="ECO:0000313" key="3">
    <source>
        <dbReference type="EMBL" id="RKQ70183.1"/>
    </source>
</evidence>
<evidence type="ECO:0000256" key="1">
    <source>
        <dbReference type="ARBA" id="ARBA00004613"/>
    </source>
</evidence>
<dbReference type="EMBL" id="RBIG01000002">
    <property type="protein sequence ID" value="RKQ70183.1"/>
    <property type="molecule type" value="Genomic_DNA"/>
</dbReference>
<dbReference type="RefSeq" id="WP_121219825.1">
    <property type="nucleotide sequence ID" value="NZ_RBIG01000002.1"/>
</dbReference>
<dbReference type="Gene3D" id="2.150.10.10">
    <property type="entry name" value="Serralysin-like metalloprotease, C-terminal"/>
    <property type="match status" value="2"/>
</dbReference>
<dbReference type="Pfam" id="PF00353">
    <property type="entry name" value="HemolysinCabind"/>
    <property type="match status" value="1"/>
</dbReference>